<dbReference type="OrthoDB" id="4093325at2759"/>
<accession>A0A0D7BWR2</accession>
<reference evidence="3 4" key="1">
    <citation type="journal article" date="2015" name="Fungal Genet. Biol.">
        <title>Evolution of novel wood decay mechanisms in Agaricales revealed by the genome sequences of Fistulina hepatica and Cylindrobasidium torrendii.</title>
        <authorList>
            <person name="Floudas D."/>
            <person name="Held B.W."/>
            <person name="Riley R."/>
            <person name="Nagy L.G."/>
            <person name="Koehler G."/>
            <person name="Ransdell A.S."/>
            <person name="Younus H."/>
            <person name="Chow J."/>
            <person name="Chiniquy J."/>
            <person name="Lipzen A."/>
            <person name="Tritt A."/>
            <person name="Sun H."/>
            <person name="Haridas S."/>
            <person name="LaButti K."/>
            <person name="Ohm R.A."/>
            <person name="Kues U."/>
            <person name="Blanchette R.A."/>
            <person name="Grigoriev I.V."/>
            <person name="Minto R.E."/>
            <person name="Hibbett D.S."/>
        </authorList>
    </citation>
    <scope>NUCLEOTIDE SEQUENCE [LARGE SCALE GENOMIC DNA]</scope>
    <source>
        <strain evidence="3 4">FP15055 ss-10</strain>
    </source>
</reference>
<evidence type="ECO:0000259" key="2">
    <source>
        <dbReference type="Pfam" id="PF22799"/>
    </source>
</evidence>
<dbReference type="AlphaFoldDB" id="A0A0D7BWR2"/>
<name>A0A0D7BWR2_9AGAR</name>
<dbReference type="EMBL" id="KN880432">
    <property type="protein sequence ID" value="KIY74086.1"/>
    <property type="molecule type" value="Genomic_DNA"/>
</dbReference>
<dbReference type="Pfam" id="PF22799">
    <property type="entry name" value="PIR1-like_C"/>
    <property type="match status" value="1"/>
</dbReference>
<dbReference type="Proteomes" id="UP000054007">
    <property type="component" value="Unassembled WGS sequence"/>
</dbReference>
<protein>
    <recommendedName>
        <fullName evidence="2">Cell wall mannoprotein PIR1-like C-terminal domain-containing protein</fullName>
    </recommendedName>
</protein>
<evidence type="ECO:0000256" key="1">
    <source>
        <dbReference type="SAM" id="SignalP"/>
    </source>
</evidence>
<sequence>MFTKTSLVFFAAIATAFAAPTDSVFNAVANGSAVQNSDVSASVGSLWLNHAQDASCDKENTNVAAFYIKDGAAFLYAASATPQQLYIDRSGMGRGKIGYVTGAEPTPKNAETTGFAVSDDGKLTFDGEDSFFACPSGDSYAIWKQQFSEDCGAVTIDAKYTDSPVGCSYTQ</sequence>
<gene>
    <name evidence="3" type="ORF">CYLTODRAFT_448290</name>
</gene>
<keyword evidence="4" id="KW-1185">Reference proteome</keyword>
<feature type="chain" id="PRO_5002317737" description="Cell wall mannoprotein PIR1-like C-terminal domain-containing protein" evidence="1">
    <location>
        <begin position="19"/>
        <end position="171"/>
    </location>
</feature>
<keyword evidence="1" id="KW-0732">Signal</keyword>
<feature type="domain" description="Cell wall mannoprotein PIR1-like C-terminal" evidence="2">
    <location>
        <begin position="105"/>
        <end position="154"/>
    </location>
</feature>
<organism evidence="3 4">
    <name type="scientific">Cylindrobasidium torrendii FP15055 ss-10</name>
    <dbReference type="NCBI Taxonomy" id="1314674"/>
    <lineage>
        <taxon>Eukaryota</taxon>
        <taxon>Fungi</taxon>
        <taxon>Dikarya</taxon>
        <taxon>Basidiomycota</taxon>
        <taxon>Agaricomycotina</taxon>
        <taxon>Agaricomycetes</taxon>
        <taxon>Agaricomycetidae</taxon>
        <taxon>Agaricales</taxon>
        <taxon>Marasmiineae</taxon>
        <taxon>Physalacriaceae</taxon>
        <taxon>Cylindrobasidium</taxon>
    </lineage>
</organism>
<evidence type="ECO:0000313" key="4">
    <source>
        <dbReference type="Proteomes" id="UP000054007"/>
    </source>
</evidence>
<proteinExistence type="predicted"/>
<dbReference type="InterPro" id="IPR054508">
    <property type="entry name" value="PIR1-like_C"/>
</dbReference>
<evidence type="ECO:0000313" key="3">
    <source>
        <dbReference type="EMBL" id="KIY74086.1"/>
    </source>
</evidence>
<feature type="signal peptide" evidence="1">
    <location>
        <begin position="1"/>
        <end position="18"/>
    </location>
</feature>